<evidence type="ECO:0000313" key="2">
    <source>
        <dbReference type="Proteomes" id="UP001408594"/>
    </source>
</evidence>
<dbReference type="Proteomes" id="UP001408594">
    <property type="component" value="Unassembled WGS sequence"/>
</dbReference>
<reference evidence="1 2" key="1">
    <citation type="submission" date="2024-02" db="EMBL/GenBank/DDBJ databases">
        <title>Microbulbifer aestuariivivens NBRC 112533.</title>
        <authorList>
            <person name="Ichikawa N."/>
            <person name="Katano-Makiyama Y."/>
            <person name="Hidaka K."/>
        </authorList>
    </citation>
    <scope>NUCLEOTIDE SEQUENCE [LARGE SCALE GENOMIC DNA]</scope>
    <source>
        <strain evidence="1 2">NBRC 112533</strain>
    </source>
</reference>
<name>A0ABP9WSF4_9GAMM</name>
<organism evidence="1 2">
    <name type="scientific">Microbulbifer aestuariivivens</name>
    <dbReference type="NCBI Taxonomy" id="1908308"/>
    <lineage>
        <taxon>Bacteria</taxon>
        <taxon>Pseudomonadati</taxon>
        <taxon>Pseudomonadota</taxon>
        <taxon>Gammaproteobacteria</taxon>
        <taxon>Cellvibrionales</taxon>
        <taxon>Microbulbiferaceae</taxon>
        <taxon>Microbulbifer</taxon>
    </lineage>
</organism>
<accession>A0ABP9WSF4</accession>
<sequence>MQQLLVSGWQPLMPIVSNRPSLLIVNAGYSSLLGAVDSG</sequence>
<dbReference type="EMBL" id="BAABRT010000027">
    <property type="protein sequence ID" value="GAA5526130.1"/>
    <property type="molecule type" value="Genomic_DNA"/>
</dbReference>
<gene>
    <name evidence="1" type="ORF">Maes01_02724</name>
</gene>
<protein>
    <submittedName>
        <fullName evidence="1">Uncharacterized protein</fullName>
    </submittedName>
</protein>
<comment type="caution">
    <text evidence="1">The sequence shown here is derived from an EMBL/GenBank/DDBJ whole genome shotgun (WGS) entry which is preliminary data.</text>
</comment>
<keyword evidence="2" id="KW-1185">Reference proteome</keyword>
<evidence type="ECO:0000313" key="1">
    <source>
        <dbReference type="EMBL" id="GAA5526130.1"/>
    </source>
</evidence>
<proteinExistence type="predicted"/>